<dbReference type="EMBL" id="LN891021">
    <property type="protein sequence ID" value="CUS11442.1"/>
    <property type="molecule type" value="Genomic_DNA"/>
</dbReference>
<evidence type="ECO:0000256" key="1">
    <source>
        <dbReference type="SAM" id="Phobius"/>
    </source>
</evidence>
<keyword evidence="1" id="KW-1133">Transmembrane helix</keyword>
<dbReference type="Proteomes" id="UP001412239">
    <property type="component" value="Unassembled WGS sequence"/>
</dbReference>
<name>A0A292PV18_9PEZI</name>
<proteinExistence type="predicted"/>
<reference evidence="2" key="1">
    <citation type="submission" date="2015-10" db="EMBL/GenBank/DDBJ databases">
        <authorList>
            <person name="Regsiter A."/>
            <person name="william w."/>
        </authorList>
    </citation>
    <scope>NUCLEOTIDE SEQUENCE</scope>
    <source>
        <strain evidence="2">Montdore</strain>
    </source>
</reference>
<keyword evidence="3" id="KW-1185">Reference proteome</keyword>
<accession>A0A292PV18</accession>
<gene>
    <name evidence="2" type="ORF">GSTUAT00004459001</name>
</gene>
<dbReference type="AlphaFoldDB" id="A0A292PV18"/>
<evidence type="ECO:0000313" key="3">
    <source>
        <dbReference type="Proteomes" id="UP001412239"/>
    </source>
</evidence>
<organism evidence="2 3">
    <name type="scientific">Tuber aestivum</name>
    <name type="common">summer truffle</name>
    <dbReference type="NCBI Taxonomy" id="59557"/>
    <lineage>
        <taxon>Eukaryota</taxon>
        <taxon>Fungi</taxon>
        <taxon>Dikarya</taxon>
        <taxon>Ascomycota</taxon>
        <taxon>Pezizomycotina</taxon>
        <taxon>Pezizomycetes</taxon>
        <taxon>Pezizales</taxon>
        <taxon>Tuberaceae</taxon>
        <taxon>Tuber</taxon>
    </lineage>
</organism>
<protein>
    <submittedName>
        <fullName evidence="2">Uncharacterized protein</fullName>
    </submittedName>
</protein>
<feature type="transmembrane region" description="Helical" evidence="1">
    <location>
        <begin position="84"/>
        <end position="103"/>
    </location>
</feature>
<keyword evidence="1" id="KW-0812">Transmembrane</keyword>
<evidence type="ECO:0000313" key="2">
    <source>
        <dbReference type="EMBL" id="CUS11442.1"/>
    </source>
</evidence>
<keyword evidence="1" id="KW-0472">Membrane</keyword>
<sequence>MNYASDQMCASALFSWVSVGLSWIHWLGDPLGTRFPLAVPFYRMFRGRGVCLTKLEPRQVYALALISGGISLALSMHIPVSISAVPTLVLPGVSLGLGIVLIMEKICGNRKRIAGENRDALRPSELVDGFKFPRASWDLDIKTKFSVHYLNVKVDTIPIRPSLILSRLGHLNTPTPRVPHYTLVDVASMLIISPAVAISANTASLIISAEAMSGIPGWFGSSLFSTLRNLERPLRTLRPGTGSAMAGLGVYEDLFVAGICYPRLSNPPIDKLHYPLYVISLVVKNIDTYSKIVSPSNIASCLELAPLPDTQNTSSSYIEHRPAARKSWGKQSNTSHCPTSPHIVVPKIEDSLPTYKIPYTPPDIAKGSPTLRNPPAQPWVPFRAPQLSAISTISSTSLSTMIVSLAMCLTH</sequence>